<evidence type="ECO:0000256" key="5">
    <source>
        <dbReference type="ARBA" id="ARBA00022525"/>
    </source>
</evidence>
<dbReference type="InterPro" id="IPR006626">
    <property type="entry name" value="PbH1"/>
</dbReference>
<proteinExistence type="inferred from homology"/>
<dbReference type="InterPro" id="IPR011050">
    <property type="entry name" value="Pectin_lyase_fold/virulence"/>
</dbReference>
<comment type="subcellular location">
    <subcellularLocation>
        <location evidence="1">Secreted</location>
        <location evidence="1">Cell wall</location>
    </subcellularLocation>
</comment>
<keyword evidence="5" id="KW-0964">Secreted</keyword>
<evidence type="ECO:0000256" key="12">
    <source>
        <dbReference type="RuleBase" id="RU361169"/>
    </source>
</evidence>
<dbReference type="PROSITE" id="PS00502">
    <property type="entry name" value="POLYGALACTURONASE"/>
    <property type="match status" value="1"/>
</dbReference>
<keyword evidence="6" id="KW-0732">Signal</keyword>
<dbReference type="GO" id="GO:0009830">
    <property type="term" value="P:cell wall modification involved in abscission"/>
    <property type="evidence" value="ECO:0007669"/>
    <property type="project" value="UniProtKB-ARBA"/>
</dbReference>
<reference evidence="13" key="2">
    <citation type="submission" date="2022-03" db="EMBL/GenBank/DDBJ databases">
        <title>Draft title - Genomic analysis of global carrot germplasm unveils the trajectory of domestication and the origin of high carotenoid orange carrot.</title>
        <authorList>
            <person name="Iorizzo M."/>
            <person name="Ellison S."/>
            <person name="Senalik D."/>
            <person name="Macko-Podgorni A."/>
            <person name="Grzebelus D."/>
            <person name="Bostan H."/>
            <person name="Rolling W."/>
            <person name="Curaba J."/>
            <person name="Simon P."/>
        </authorList>
    </citation>
    <scope>NUCLEOTIDE SEQUENCE</scope>
    <source>
        <tissue evidence="13">Leaf</tissue>
    </source>
</reference>
<evidence type="ECO:0000256" key="11">
    <source>
        <dbReference type="ARBA" id="ARBA00083621"/>
    </source>
</evidence>
<dbReference type="Proteomes" id="UP000077755">
    <property type="component" value="Chromosome 4"/>
</dbReference>
<dbReference type="Gramene" id="KZM99043">
    <property type="protein sequence ID" value="KZM99043"/>
    <property type="gene ID" value="DCAR_013595"/>
</dbReference>
<organism evidence="13 14">
    <name type="scientific">Daucus carota subsp. sativus</name>
    <name type="common">Carrot</name>
    <dbReference type="NCBI Taxonomy" id="79200"/>
    <lineage>
        <taxon>Eukaryota</taxon>
        <taxon>Viridiplantae</taxon>
        <taxon>Streptophyta</taxon>
        <taxon>Embryophyta</taxon>
        <taxon>Tracheophyta</taxon>
        <taxon>Spermatophyta</taxon>
        <taxon>Magnoliopsida</taxon>
        <taxon>eudicotyledons</taxon>
        <taxon>Gunneridae</taxon>
        <taxon>Pentapetalae</taxon>
        <taxon>asterids</taxon>
        <taxon>campanulids</taxon>
        <taxon>Apiales</taxon>
        <taxon>Apiaceae</taxon>
        <taxon>Apioideae</taxon>
        <taxon>Scandiceae</taxon>
        <taxon>Daucinae</taxon>
        <taxon>Daucus</taxon>
        <taxon>Daucus sect. Daucus</taxon>
    </lineage>
</organism>
<evidence type="ECO:0000256" key="2">
    <source>
        <dbReference type="ARBA" id="ARBA00008834"/>
    </source>
</evidence>
<evidence type="ECO:0000256" key="7">
    <source>
        <dbReference type="ARBA" id="ARBA00022801"/>
    </source>
</evidence>
<keyword evidence="9" id="KW-0961">Cell wall biogenesis/degradation</keyword>
<dbReference type="Pfam" id="PF00295">
    <property type="entry name" value="Glyco_hydro_28"/>
    <property type="match status" value="1"/>
</dbReference>
<dbReference type="AlphaFoldDB" id="A0A165YFY1"/>
<sequence length="464" mass="50411">MAPRSHIFHLLIIIVLVYSMISPCCSLEDEVQPNINDIHLFSDPDRETGFDSRAYPSPFLSSDGVSSDMAEVIEGGISSYLEKLAAESAAKIVSVKSYGAKGDGESDDTKAFKKAWDEACSSGAVFEVPENKKYLVKQIRFEGPCKSAMAVQIYGTILASDDRGDYKKDKRHWLIFDSVDDLVVEGGGVVDGNGKIWWKNSCKVHKSKPCKEAPTALTFYNMKNLTVKDLNIQNAQQIQVSFEKCEKVEASNLTVTAPGDSPNTDGVHITRTQNMQLSSSVIQTGDDCISIESGTQKLKITDITCGPGHGISIGSLGDGNSEAHVSDVVVDGAKISGTSNGVRIKTYQGGSGNASNIKFENIEMEDVKYPIIIDQNYCDKSKPCKKQKSAVLVKNVVYQNITGTSATDVAIKFDCSESHPCEGIVLRDVRLRLEKDEVAQALCNNVELQQIGTVSPSCPDIQDL</sequence>
<accession>A0A165YFY1</accession>
<dbReference type="OrthoDB" id="187139at2759"/>
<keyword evidence="8 12" id="KW-0326">Glycosidase</keyword>
<evidence type="ECO:0000256" key="10">
    <source>
        <dbReference type="ARBA" id="ARBA00034074"/>
    </source>
</evidence>
<keyword evidence="14" id="KW-1185">Reference proteome</keyword>
<dbReference type="GO" id="GO:0010047">
    <property type="term" value="P:fruit dehiscence"/>
    <property type="evidence" value="ECO:0007669"/>
    <property type="project" value="UniProtKB-ARBA"/>
</dbReference>
<gene>
    <name evidence="13" type="ORF">DCAR_0417424</name>
</gene>
<dbReference type="GO" id="GO:0004650">
    <property type="term" value="F:polygalacturonase activity"/>
    <property type="evidence" value="ECO:0007669"/>
    <property type="project" value="UniProtKB-EC"/>
</dbReference>
<dbReference type="SUPFAM" id="SSF51126">
    <property type="entry name" value="Pectin lyase-like"/>
    <property type="match status" value="1"/>
</dbReference>
<evidence type="ECO:0000256" key="8">
    <source>
        <dbReference type="ARBA" id="ARBA00023295"/>
    </source>
</evidence>
<evidence type="ECO:0000256" key="9">
    <source>
        <dbReference type="ARBA" id="ARBA00023316"/>
    </source>
</evidence>
<evidence type="ECO:0000313" key="13">
    <source>
        <dbReference type="EMBL" id="WOG98083.1"/>
    </source>
</evidence>
<dbReference type="InterPro" id="IPR000743">
    <property type="entry name" value="Glyco_hydro_28"/>
</dbReference>
<dbReference type="InterPro" id="IPR012334">
    <property type="entry name" value="Pectin_lyas_fold"/>
</dbReference>
<evidence type="ECO:0000256" key="6">
    <source>
        <dbReference type="ARBA" id="ARBA00022729"/>
    </source>
</evidence>
<evidence type="ECO:0000256" key="1">
    <source>
        <dbReference type="ARBA" id="ARBA00004191"/>
    </source>
</evidence>
<dbReference type="EMBL" id="CP093346">
    <property type="protein sequence ID" value="WOG98083.1"/>
    <property type="molecule type" value="Genomic_DNA"/>
</dbReference>
<dbReference type="OMA" id="FKPGANY"/>
<dbReference type="GO" id="GO:0005975">
    <property type="term" value="P:carbohydrate metabolic process"/>
    <property type="evidence" value="ECO:0007669"/>
    <property type="project" value="InterPro"/>
</dbReference>
<dbReference type="Gene3D" id="2.160.20.10">
    <property type="entry name" value="Single-stranded right-handed beta-helix, Pectin lyase-like"/>
    <property type="match status" value="1"/>
</dbReference>
<protein>
    <recommendedName>
        <fullName evidence="3">endo-polygalacturonase</fullName>
        <ecNumber evidence="3">3.2.1.15</ecNumber>
    </recommendedName>
    <alternativeName>
        <fullName evidence="11">Pectinase</fullName>
    </alternativeName>
</protein>
<dbReference type="GO" id="GO:0009901">
    <property type="term" value="P:anther dehiscence"/>
    <property type="evidence" value="ECO:0007669"/>
    <property type="project" value="UniProtKB-ARBA"/>
</dbReference>
<name>A0A165YFY1_DAUCS</name>
<comment type="catalytic activity">
    <reaction evidence="10">
        <text>(1,4-alpha-D-galacturonosyl)n+m + H2O = (1,4-alpha-D-galacturonosyl)n + (1,4-alpha-D-galacturonosyl)m.</text>
        <dbReference type="EC" id="3.2.1.15"/>
    </reaction>
</comment>
<dbReference type="SMART" id="SM00710">
    <property type="entry name" value="PbH1"/>
    <property type="match status" value="4"/>
</dbReference>
<keyword evidence="4" id="KW-0134">Cell wall</keyword>
<reference evidence="13" key="1">
    <citation type="journal article" date="2016" name="Nat. Genet.">
        <title>A high-quality carrot genome assembly provides new insights into carotenoid accumulation and asterid genome evolution.</title>
        <authorList>
            <person name="Iorizzo M."/>
            <person name="Ellison S."/>
            <person name="Senalik D."/>
            <person name="Zeng P."/>
            <person name="Satapoomin P."/>
            <person name="Huang J."/>
            <person name="Bowman M."/>
            <person name="Iovene M."/>
            <person name="Sanseverino W."/>
            <person name="Cavagnaro P."/>
            <person name="Yildiz M."/>
            <person name="Macko-Podgorni A."/>
            <person name="Moranska E."/>
            <person name="Grzebelus E."/>
            <person name="Grzebelus D."/>
            <person name="Ashrafi H."/>
            <person name="Zheng Z."/>
            <person name="Cheng S."/>
            <person name="Spooner D."/>
            <person name="Van Deynze A."/>
            <person name="Simon P."/>
        </authorList>
    </citation>
    <scope>NUCLEOTIDE SEQUENCE</scope>
    <source>
        <tissue evidence="13">Leaf</tissue>
    </source>
</reference>
<dbReference type="FunFam" id="2.160.20.10:FF:000028">
    <property type="entry name" value="Polygalacturonase QRT2"/>
    <property type="match status" value="1"/>
</dbReference>
<comment type="similarity">
    <text evidence="2 12">Belongs to the glycosyl hydrolase 28 family.</text>
</comment>
<keyword evidence="7 12" id="KW-0378">Hydrolase</keyword>
<evidence type="ECO:0000256" key="3">
    <source>
        <dbReference type="ARBA" id="ARBA00012736"/>
    </source>
</evidence>
<evidence type="ECO:0000256" key="4">
    <source>
        <dbReference type="ARBA" id="ARBA00022512"/>
    </source>
</evidence>
<evidence type="ECO:0000313" key="14">
    <source>
        <dbReference type="Proteomes" id="UP000077755"/>
    </source>
</evidence>
<dbReference type="EC" id="3.2.1.15" evidence="3"/>
<dbReference type="PANTHER" id="PTHR31375">
    <property type="match status" value="1"/>
</dbReference>
<dbReference type="KEGG" id="dcr:108218429"/>